<feature type="active site" evidence="4">
    <location>
        <position position="18"/>
    </location>
</feature>
<sequence>MRIETVVVTGRVQGVWFRGWTEGEARRLGLTGWVRNRADGTVEALIGGEEDAVAEMLRLFHEGPQAARVSDVSHAPAEADALEGIHGFSVRR</sequence>
<dbReference type="EMBL" id="CP014796">
    <property type="protein sequence ID" value="APX25647.1"/>
    <property type="molecule type" value="Genomic_DNA"/>
</dbReference>
<dbReference type="OrthoDB" id="5295388at2"/>
<dbReference type="InterPro" id="IPR036046">
    <property type="entry name" value="Acylphosphatase-like_dom_sf"/>
</dbReference>
<evidence type="ECO:0000256" key="3">
    <source>
        <dbReference type="ARBA" id="ARBA00047645"/>
    </source>
</evidence>
<dbReference type="Gene3D" id="3.30.70.100">
    <property type="match status" value="1"/>
</dbReference>
<dbReference type="Pfam" id="PF00708">
    <property type="entry name" value="Acylphosphatase"/>
    <property type="match status" value="1"/>
</dbReference>
<dbReference type="InterPro" id="IPR001792">
    <property type="entry name" value="Acylphosphatase-like_dom"/>
</dbReference>
<feature type="domain" description="Acylphosphatase-like" evidence="7">
    <location>
        <begin position="3"/>
        <end position="92"/>
    </location>
</feature>
<dbReference type="Proteomes" id="UP000186559">
    <property type="component" value="Chromosome"/>
</dbReference>
<evidence type="ECO:0000256" key="5">
    <source>
        <dbReference type="RuleBase" id="RU000553"/>
    </source>
</evidence>
<dbReference type="PROSITE" id="PS00150">
    <property type="entry name" value="ACYLPHOSPHATASE_1"/>
    <property type="match status" value="1"/>
</dbReference>
<evidence type="ECO:0000256" key="1">
    <source>
        <dbReference type="ARBA" id="ARBA00005614"/>
    </source>
</evidence>
<keyword evidence="9" id="KW-1185">Reference proteome</keyword>
<evidence type="ECO:0000256" key="6">
    <source>
        <dbReference type="RuleBase" id="RU004168"/>
    </source>
</evidence>
<accession>A0A1U7DBU1</accession>
<dbReference type="STRING" id="1229727.Ga0080559_TMP4851"/>
<dbReference type="KEGG" id="tpro:Ga0080559_TMP4851"/>
<reference evidence="8 9" key="1">
    <citation type="submission" date="2016-03" db="EMBL/GenBank/DDBJ databases">
        <title>Deep-sea bacteria in the southern Pacific.</title>
        <authorList>
            <person name="Tang K."/>
        </authorList>
    </citation>
    <scope>NUCLEOTIDE SEQUENCE [LARGE SCALE GENOMIC DNA]</scope>
    <source>
        <strain evidence="8 9">JLT2016</strain>
    </source>
</reference>
<proteinExistence type="inferred from homology"/>
<dbReference type="PROSITE" id="PS51160">
    <property type="entry name" value="ACYLPHOSPHATASE_3"/>
    <property type="match status" value="1"/>
</dbReference>
<keyword evidence="4 5" id="KW-0378">Hydrolase</keyword>
<comment type="similarity">
    <text evidence="1 6">Belongs to the acylphosphatase family.</text>
</comment>
<dbReference type="PANTHER" id="PTHR47268">
    <property type="entry name" value="ACYLPHOSPHATASE"/>
    <property type="match status" value="1"/>
</dbReference>
<dbReference type="GO" id="GO:0003998">
    <property type="term" value="F:acylphosphatase activity"/>
    <property type="evidence" value="ECO:0007669"/>
    <property type="project" value="UniProtKB-EC"/>
</dbReference>
<evidence type="ECO:0000313" key="8">
    <source>
        <dbReference type="EMBL" id="APX25647.1"/>
    </source>
</evidence>
<name>A0A1U7DBU1_9RHOB</name>
<comment type="catalytic activity">
    <reaction evidence="3 4 5">
        <text>an acyl phosphate + H2O = a carboxylate + phosphate + H(+)</text>
        <dbReference type="Rhea" id="RHEA:14965"/>
        <dbReference type="ChEBI" id="CHEBI:15377"/>
        <dbReference type="ChEBI" id="CHEBI:15378"/>
        <dbReference type="ChEBI" id="CHEBI:29067"/>
        <dbReference type="ChEBI" id="CHEBI:43474"/>
        <dbReference type="ChEBI" id="CHEBI:59918"/>
        <dbReference type="EC" id="3.6.1.7"/>
    </reaction>
</comment>
<dbReference type="SUPFAM" id="SSF54975">
    <property type="entry name" value="Acylphosphatase/BLUF domain-like"/>
    <property type="match status" value="1"/>
</dbReference>
<evidence type="ECO:0000259" key="7">
    <source>
        <dbReference type="PROSITE" id="PS51160"/>
    </source>
</evidence>
<evidence type="ECO:0000256" key="4">
    <source>
        <dbReference type="PROSITE-ProRule" id="PRU00520"/>
    </source>
</evidence>
<evidence type="ECO:0000256" key="2">
    <source>
        <dbReference type="ARBA" id="ARBA00012150"/>
    </source>
</evidence>
<dbReference type="PRINTS" id="PR00112">
    <property type="entry name" value="ACYLPHPHTASE"/>
</dbReference>
<evidence type="ECO:0000313" key="9">
    <source>
        <dbReference type="Proteomes" id="UP000186559"/>
    </source>
</evidence>
<dbReference type="EC" id="3.6.1.7" evidence="2 4"/>
<organism evidence="8 9">
    <name type="scientific">Salipiger profundus</name>
    <dbReference type="NCBI Taxonomy" id="1229727"/>
    <lineage>
        <taxon>Bacteria</taxon>
        <taxon>Pseudomonadati</taxon>
        <taxon>Pseudomonadota</taxon>
        <taxon>Alphaproteobacteria</taxon>
        <taxon>Rhodobacterales</taxon>
        <taxon>Roseobacteraceae</taxon>
        <taxon>Salipiger</taxon>
    </lineage>
</organism>
<dbReference type="InterPro" id="IPR020456">
    <property type="entry name" value="Acylphosphatase"/>
</dbReference>
<protein>
    <recommendedName>
        <fullName evidence="2 4">Acylphosphatase</fullName>
        <ecNumber evidence="2 4">3.6.1.7</ecNumber>
    </recommendedName>
</protein>
<dbReference type="PANTHER" id="PTHR47268:SF4">
    <property type="entry name" value="ACYLPHOSPHATASE"/>
    <property type="match status" value="1"/>
</dbReference>
<dbReference type="PROSITE" id="PS00151">
    <property type="entry name" value="ACYLPHOSPHATASE_2"/>
    <property type="match status" value="1"/>
</dbReference>
<dbReference type="InterPro" id="IPR017968">
    <property type="entry name" value="Acylphosphatase_CS"/>
</dbReference>
<gene>
    <name evidence="8" type="ORF">Ga0080559_TMP4851</name>
</gene>
<dbReference type="AlphaFoldDB" id="A0A1U7DBU1"/>
<dbReference type="RefSeq" id="WP_017470228.1">
    <property type="nucleotide sequence ID" value="NZ_BMEW01000002.1"/>
</dbReference>
<feature type="active site" evidence="4">
    <location>
        <position position="36"/>
    </location>
</feature>